<name>A0A1C3P3C5_9ACTN</name>
<protein>
    <submittedName>
        <fullName evidence="1">Uncharacterized protein</fullName>
    </submittedName>
</protein>
<accession>A0A1C3P3C5</accession>
<organism evidence="1 2">
    <name type="scientific">Candidatus Protofrankia californiensis</name>
    <dbReference type="NCBI Taxonomy" id="1839754"/>
    <lineage>
        <taxon>Bacteria</taxon>
        <taxon>Bacillati</taxon>
        <taxon>Actinomycetota</taxon>
        <taxon>Actinomycetes</taxon>
        <taxon>Frankiales</taxon>
        <taxon>Frankiaceae</taxon>
        <taxon>Protofrankia</taxon>
    </lineage>
</organism>
<reference evidence="2" key="1">
    <citation type="submission" date="2016-02" db="EMBL/GenBank/DDBJ databases">
        <authorList>
            <person name="Wibberg D."/>
        </authorList>
    </citation>
    <scope>NUCLEOTIDE SEQUENCE [LARGE SCALE GENOMIC DNA]</scope>
</reference>
<dbReference type="EMBL" id="FLUV01001725">
    <property type="protein sequence ID" value="SBW24303.1"/>
    <property type="molecule type" value="Genomic_DNA"/>
</dbReference>
<sequence>MPTRFPHLSDVSLHWASRLRGADDTPEPSTTALQDGLVAELLAADALLPGARCTPPTSTRIA</sequence>
<dbReference type="AlphaFoldDB" id="A0A1C3P3C5"/>
<dbReference type="Proteomes" id="UP000199013">
    <property type="component" value="Unassembled WGS sequence"/>
</dbReference>
<proteinExistence type="predicted"/>
<evidence type="ECO:0000313" key="2">
    <source>
        <dbReference type="Proteomes" id="UP000199013"/>
    </source>
</evidence>
<gene>
    <name evidence="1" type="ORF">FDG2_4098</name>
</gene>
<evidence type="ECO:0000313" key="1">
    <source>
        <dbReference type="EMBL" id="SBW24303.1"/>
    </source>
</evidence>
<keyword evidence="2" id="KW-1185">Reference proteome</keyword>